<accession>A0A841Q7T1</accession>
<reference evidence="1 2" key="1">
    <citation type="submission" date="2020-08" db="EMBL/GenBank/DDBJ databases">
        <title>Genomic Encyclopedia of Type Strains, Phase IV (KMG-IV): sequencing the most valuable type-strain genomes for metagenomic binning, comparative biology and taxonomic classification.</title>
        <authorList>
            <person name="Goeker M."/>
        </authorList>
    </citation>
    <scope>NUCLEOTIDE SEQUENCE [LARGE SCALE GENOMIC DNA]</scope>
    <source>
        <strain evidence="1 2">DSM 19612</strain>
    </source>
</reference>
<sequence>MIRLKLWLGGKGRIGQPIKIAQAVAFLASDESS</sequence>
<dbReference type="Proteomes" id="UP000581688">
    <property type="component" value="Unassembled WGS sequence"/>
</dbReference>
<comment type="caution">
    <text evidence="1">The sequence shown here is derived from an EMBL/GenBank/DDBJ whole genome shotgun (WGS) entry which is preliminary data.</text>
</comment>
<name>A0A841Q7T1_9BACI</name>
<evidence type="ECO:0000313" key="1">
    <source>
        <dbReference type="EMBL" id="MBB6454456.1"/>
    </source>
</evidence>
<organism evidence="1 2">
    <name type="scientific">Salirhabdus euzebyi</name>
    <dbReference type="NCBI Taxonomy" id="394506"/>
    <lineage>
        <taxon>Bacteria</taxon>
        <taxon>Bacillati</taxon>
        <taxon>Bacillota</taxon>
        <taxon>Bacilli</taxon>
        <taxon>Bacillales</taxon>
        <taxon>Bacillaceae</taxon>
        <taxon>Salirhabdus</taxon>
    </lineage>
</organism>
<keyword evidence="2" id="KW-1185">Reference proteome</keyword>
<proteinExistence type="predicted"/>
<gene>
    <name evidence="1" type="ORF">HNQ94_002938</name>
</gene>
<evidence type="ECO:0000313" key="2">
    <source>
        <dbReference type="Proteomes" id="UP000581688"/>
    </source>
</evidence>
<protein>
    <submittedName>
        <fullName evidence="1">NAD(P)-dependent dehydrogenase (Short-subunit alcohol dehydrogenase family)</fullName>
    </submittedName>
</protein>
<dbReference type="AlphaFoldDB" id="A0A841Q7T1"/>
<dbReference type="EMBL" id="JACHGH010000009">
    <property type="protein sequence ID" value="MBB6454456.1"/>
    <property type="molecule type" value="Genomic_DNA"/>
</dbReference>